<comment type="caution">
    <text evidence="12">The sequence shown here is derived from an EMBL/GenBank/DDBJ whole genome shotgun (WGS) entry which is preliminary data.</text>
</comment>
<evidence type="ECO:0000256" key="10">
    <source>
        <dbReference type="ARBA" id="ARBA00032092"/>
    </source>
</evidence>
<sequence length="236" mass="27025">MNQRKKRKFIIALGGSIAFPEKINTSFLRKFYLFIKKEIKKGNKFIIVCGGGKITRKYQKAASNITKVLDEDKDWLGIHATRLNAHFLRTLFRKESNEVVFDNRFKLKGFGRYSIIIGSGWEPGWSTDFVAIQIAGDFKIDHVIILGKPAYVYTADFEKDRKARPIKRLTWKDYCQLIPSDWKPGLNTPVDPMAARLAERKNIKVIVANGKDLNNLGKILKGEEFEGTILSRQSDI</sequence>
<dbReference type="EMBL" id="LAZR01000029">
    <property type="protein sequence ID" value="KKO02831.1"/>
    <property type="molecule type" value="Genomic_DNA"/>
</dbReference>
<evidence type="ECO:0000256" key="9">
    <source>
        <dbReference type="ARBA" id="ARBA00022975"/>
    </source>
</evidence>
<evidence type="ECO:0000256" key="8">
    <source>
        <dbReference type="ARBA" id="ARBA00022840"/>
    </source>
</evidence>
<dbReference type="GO" id="GO:0005524">
    <property type="term" value="F:ATP binding"/>
    <property type="evidence" value="ECO:0007669"/>
    <property type="project" value="UniProtKB-KW"/>
</dbReference>
<evidence type="ECO:0000256" key="7">
    <source>
        <dbReference type="ARBA" id="ARBA00022777"/>
    </source>
</evidence>
<comment type="similarity">
    <text evidence="2">Belongs to the UMP kinase family.</text>
</comment>
<keyword evidence="5" id="KW-0808">Transferase</keyword>
<dbReference type="EC" id="2.7.4.22" evidence="3"/>
<keyword evidence="9" id="KW-0665">Pyrimidine biosynthesis</keyword>
<dbReference type="Pfam" id="PF00696">
    <property type="entry name" value="AA_kinase"/>
    <property type="match status" value="2"/>
</dbReference>
<dbReference type="InterPro" id="IPR036393">
    <property type="entry name" value="AceGlu_kinase-like_sf"/>
</dbReference>
<dbReference type="GO" id="GO:0006225">
    <property type="term" value="P:UDP biosynthetic process"/>
    <property type="evidence" value="ECO:0007669"/>
    <property type="project" value="TreeGrafter"/>
</dbReference>
<comment type="pathway">
    <text evidence="1">Pyrimidine metabolism; CTP biosynthesis via de novo pathway; UDP from UMP (UMPK route): step 1/1.</text>
</comment>
<evidence type="ECO:0000256" key="1">
    <source>
        <dbReference type="ARBA" id="ARBA00004791"/>
    </source>
</evidence>
<evidence type="ECO:0000259" key="11">
    <source>
        <dbReference type="Pfam" id="PF00696"/>
    </source>
</evidence>
<evidence type="ECO:0000313" key="12">
    <source>
        <dbReference type="EMBL" id="KKO02831.1"/>
    </source>
</evidence>
<dbReference type="InterPro" id="IPR011818">
    <property type="entry name" value="Uridylate_kinase_arch/spir"/>
</dbReference>
<keyword evidence="7" id="KW-0418">Kinase</keyword>
<dbReference type="PANTHER" id="PTHR42833:SF4">
    <property type="entry name" value="URIDYLATE KINASE PUMPKIN, CHLOROPLASTIC"/>
    <property type="match status" value="1"/>
</dbReference>
<reference evidence="12" key="1">
    <citation type="journal article" date="2015" name="Nature">
        <title>Complex archaea that bridge the gap between prokaryotes and eukaryotes.</title>
        <authorList>
            <person name="Spang A."/>
            <person name="Saw J.H."/>
            <person name="Jorgensen S.L."/>
            <person name="Zaremba-Niedzwiedzka K."/>
            <person name="Martijn J."/>
            <person name="Lind A.E."/>
            <person name="van Eijk R."/>
            <person name="Schleper C."/>
            <person name="Guy L."/>
            <person name="Ettema T.J."/>
        </authorList>
    </citation>
    <scope>NUCLEOTIDE SEQUENCE</scope>
</reference>
<dbReference type="NCBIfam" id="TIGR02076">
    <property type="entry name" value="pyrH_arch"/>
    <property type="match status" value="1"/>
</dbReference>
<name>A0A0F9VCG4_9ZZZZ</name>
<keyword evidence="4" id="KW-0963">Cytoplasm</keyword>
<dbReference type="Gene3D" id="3.40.1160.10">
    <property type="entry name" value="Acetylglutamate kinase-like"/>
    <property type="match status" value="1"/>
</dbReference>
<dbReference type="InterPro" id="IPR001048">
    <property type="entry name" value="Asp/Glu/Uridylate_kinase"/>
</dbReference>
<evidence type="ECO:0000256" key="3">
    <source>
        <dbReference type="ARBA" id="ARBA00012899"/>
    </source>
</evidence>
<feature type="domain" description="Aspartate/glutamate/uridylate kinase" evidence="11">
    <location>
        <begin position="126"/>
        <end position="209"/>
    </location>
</feature>
<gene>
    <name evidence="12" type="ORF">LCGC14_0102810</name>
</gene>
<dbReference type="AlphaFoldDB" id="A0A0F9VCG4"/>
<dbReference type="GO" id="GO:0033862">
    <property type="term" value="F:UMP kinase activity"/>
    <property type="evidence" value="ECO:0007669"/>
    <property type="project" value="UniProtKB-EC"/>
</dbReference>
<evidence type="ECO:0000256" key="4">
    <source>
        <dbReference type="ARBA" id="ARBA00022490"/>
    </source>
</evidence>
<feature type="domain" description="Aspartate/glutamate/uridylate kinase" evidence="11">
    <location>
        <begin position="8"/>
        <end position="94"/>
    </location>
</feature>
<keyword evidence="8" id="KW-0067">ATP-binding</keyword>
<accession>A0A0F9VCG4</accession>
<keyword evidence="6" id="KW-0547">Nucleotide-binding</keyword>
<dbReference type="PANTHER" id="PTHR42833">
    <property type="entry name" value="URIDYLATE KINASE"/>
    <property type="match status" value="1"/>
</dbReference>
<dbReference type="SUPFAM" id="SSF53633">
    <property type="entry name" value="Carbamate kinase-like"/>
    <property type="match status" value="1"/>
</dbReference>
<evidence type="ECO:0000256" key="2">
    <source>
        <dbReference type="ARBA" id="ARBA00007614"/>
    </source>
</evidence>
<protein>
    <recommendedName>
        <fullName evidence="3">UMP kinase</fullName>
        <ecNumber evidence="3">2.7.4.22</ecNumber>
    </recommendedName>
    <alternativeName>
        <fullName evidence="10">Uridine monophosphate kinase</fullName>
    </alternativeName>
</protein>
<evidence type="ECO:0000256" key="5">
    <source>
        <dbReference type="ARBA" id="ARBA00022679"/>
    </source>
</evidence>
<proteinExistence type="inferred from homology"/>
<organism evidence="12">
    <name type="scientific">marine sediment metagenome</name>
    <dbReference type="NCBI Taxonomy" id="412755"/>
    <lineage>
        <taxon>unclassified sequences</taxon>
        <taxon>metagenomes</taxon>
        <taxon>ecological metagenomes</taxon>
    </lineage>
</organism>
<evidence type="ECO:0000256" key="6">
    <source>
        <dbReference type="ARBA" id="ARBA00022741"/>
    </source>
</evidence>